<feature type="transmembrane region" description="Helical" evidence="1">
    <location>
        <begin position="77"/>
        <end position="95"/>
    </location>
</feature>
<keyword evidence="1" id="KW-0812">Transmembrane</keyword>
<evidence type="ECO:0000313" key="3">
    <source>
        <dbReference type="Proteomes" id="UP001497497"/>
    </source>
</evidence>
<keyword evidence="1" id="KW-1133">Transmembrane helix</keyword>
<protein>
    <submittedName>
        <fullName evidence="2">Uncharacterized protein</fullName>
    </submittedName>
</protein>
<keyword evidence="3" id="KW-1185">Reference proteome</keyword>
<dbReference type="AlphaFoldDB" id="A0AAV2I8B7"/>
<feature type="transmembrane region" description="Helical" evidence="1">
    <location>
        <begin position="12"/>
        <end position="31"/>
    </location>
</feature>
<evidence type="ECO:0000256" key="1">
    <source>
        <dbReference type="SAM" id="Phobius"/>
    </source>
</evidence>
<accession>A0AAV2I8B7</accession>
<organism evidence="2 3">
    <name type="scientific">Lymnaea stagnalis</name>
    <name type="common">Great pond snail</name>
    <name type="synonym">Helix stagnalis</name>
    <dbReference type="NCBI Taxonomy" id="6523"/>
    <lineage>
        <taxon>Eukaryota</taxon>
        <taxon>Metazoa</taxon>
        <taxon>Spiralia</taxon>
        <taxon>Lophotrochozoa</taxon>
        <taxon>Mollusca</taxon>
        <taxon>Gastropoda</taxon>
        <taxon>Heterobranchia</taxon>
        <taxon>Euthyneura</taxon>
        <taxon>Panpulmonata</taxon>
        <taxon>Hygrophila</taxon>
        <taxon>Lymnaeoidea</taxon>
        <taxon>Lymnaeidae</taxon>
        <taxon>Lymnaea</taxon>
    </lineage>
</organism>
<dbReference type="EMBL" id="CAXITT010000522">
    <property type="protein sequence ID" value="CAL1543051.1"/>
    <property type="molecule type" value="Genomic_DNA"/>
</dbReference>
<evidence type="ECO:0000313" key="2">
    <source>
        <dbReference type="EMBL" id="CAL1543051.1"/>
    </source>
</evidence>
<feature type="transmembrane region" description="Helical" evidence="1">
    <location>
        <begin position="102"/>
        <end position="121"/>
    </location>
</feature>
<reference evidence="2 3" key="1">
    <citation type="submission" date="2024-04" db="EMBL/GenBank/DDBJ databases">
        <authorList>
            <consortium name="Genoscope - CEA"/>
            <person name="William W."/>
        </authorList>
    </citation>
    <scope>NUCLEOTIDE SEQUENCE [LARGE SCALE GENOMIC DNA]</scope>
</reference>
<feature type="transmembrane region" description="Helical" evidence="1">
    <location>
        <begin position="36"/>
        <end position="57"/>
    </location>
</feature>
<gene>
    <name evidence="2" type="ORF">GSLYS_00016585001</name>
</gene>
<feature type="non-terminal residue" evidence="2">
    <location>
        <position position="191"/>
    </location>
</feature>
<keyword evidence="1" id="KW-0472">Membrane</keyword>
<name>A0AAV2I8B7_LYMST</name>
<comment type="caution">
    <text evidence="2">The sequence shown here is derived from an EMBL/GenBank/DDBJ whole genome shotgun (WGS) entry which is preliminary data.</text>
</comment>
<sequence length="191" mass="21166">VLYAYGLDSHFLPLLPVAIAIFAALGVVLAFKKRKVVMGVLALVLVTSLIALFLLWIQRMPHNLQQYFMGIFPLNTFYIMMCANFLLCLLCLWMASVNAKEMLGALLILQAVVLTICEVSLHNSNFYSTSKLQMTSIIASYTIYRMQVVNKISRQVAVLASGVHMAKSLASATSLVLDGENREITLLEMTA</sequence>
<proteinExistence type="predicted"/>
<feature type="non-terminal residue" evidence="2">
    <location>
        <position position="1"/>
    </location>
</feature>
<dbReference type="Proteomes" id="UP001497497">
    <property type="component" value="Unassembled WGS sequence"/>
</dbReference>